<keyword evidence="12 16" id="KW-0067">ATP-binding</keyword>
<feature type="compositionally biased region" description="Low complexity" evidence="17">
    <location>
        <begin position="651"/>
        <end position="662"/>
    </location>
</feature>
<dbReference type="GO" id="GO:0007165">
    <property type="term" value="P:signal transduction"/>
    <property type="evidence" value="ECO:0007669"/>
    <property type="project" value="InterPro"/>
</dbReference>
<dbReference type="PROSITE" id="PS50081">
    <property type="entry name" value="ZF_DAG_PE_2"/>
    <property type="match status" value="2"/>
</dbReference>
<dbReference type="PROSITE" id="PS50011">
    <property type="entry name" value="PROTEIN_KINASE_DOM"/>
    <property type="match status" value="1"/>
</dbReference>
<dbReference type="InterPro" id="IPR002219">
    <property type="entry name" value="PKC_DAG/PE"/>
</dbReference>
<dbReference type="Proteomes" id="UP000094020">
    <property type="component" value="Chromosome 1"/>
</dbReference>
<dbReference type="InterPro" id="IPR037312">
    <property type="entry name" value="PKC-like_HR1"/>
</dbReference>
<dbReference type="Gene3D" id="3.30.60.20">
    <property type="match status" value="2"/>
</dbReference>
<dbReference type="Pfam" id="PF00069">
    <property type="entry name" value="Pkinase"/>
    <property type="match status" value="1"/>
</dbReference>
<dbReference type="GO" id="GO:0009272">
    <property type="term" value="P:fungal-type cell wall biogenesis"/>
    <property type="evidence" value="ECO:0007669"/>
    <property type="project" value="InterPro"/>
</dbReference>
<dbReference type="SMART" id="SM00742">
    <property type="entry name" value="Hr1"/>
    <property type="match status" value="2"/>
</dbReference>
<feature type="domain" description="AGC-kinase C-terminal" evidence="21">
    <location>
        <begin position="1039"/>
        <end position="1108"/>
    </location>
</feature>
<dbReference type="SUPFAM" id="SSF56112">
    <property type="entry name" value="Protein kinase-like (PK-like)"/>
    <property type="match status" value="1"/>
</dbReference>
<evidence type="ECO:0000256" key="17">
    <source>
        <dbReference type="SAM" id="MobiDB-lite"/>
    </source>
</evidence>
<dbReference type="CDD" id="cd20823">
    <property type="entry name" value="C1_ScPKC1-like_rpt2"/>
    <property type="match status" value="1"/>
</dbReference>
<feature type="domain" description="Phorbol-ester/DAG-type" evidence="20">
    <location>
        <begin position="527"/>
        <end position="577"/>
    </location>
</feature>
<feature type="domain" description="C2" evidence="18">
    <location>
        <begin position="236"/>
        <end position="357"/>
    </location>
</feature>
<comment type="similarity">
    <text evidence="1">Belongs to the protein kinase superfamily. AGC Ser/Thr protein kinase family. PKC subfamily.</text>
</comment>
<sequence length="1108" mass="123276">MPPPPTTDPKINTLLSTIQSEKRNLEGAKAVMRAVEASSKNEAVIQQAQNEVRSAQASIKFLEDELAKLQMSSSGSGSGSPMRPGESSRNQMTPSKSGPSSLGYGGNGGPPVSPSPSQKGYNVDRDRPLPPPPPGSDQPEPKQKNYTQLDLQRYDAPLTGAKITRMLNQLQFKLQVEEQYKLGIEKMAQAYRIEGDKRLRGETDAKRVESDGKIQLLRKAKRRYETLAKFGGAVEDDEDLLPDGMKRKDALRKPISGKLVVSLRSARDLNHRPLPRKSSKIFNETTVVIKIEGNERAVSHPSRVDKWHEDFEIDVDKANEVEVTIYDSVAPGDSAPIGMMWFTVSDLLEALRRQKVGIETQGAGWVTADAAATLGPRSGAAPDSVTLHSAGTIRGRPPGGDGKGPEGIEGWWSVEPAGAILLRLDFVKDNVAGQRRPYEALGRAGAVRKRKGDVYEMNGHKFVQRQFYQPIMCALCQEFLLTGEGYQCEDCRYACHKKCYPKVVTKCISKTHADAEGDEEKINHRIPHRFTPYTNITANWCCHCGYMLPFGRKNSVKCSECSLTCHQTCSHLVPDFCGMTMEMANILLKNLRDIKTTQVHKKPPPSASSSVSTLPAHPSQEKISAPPQLPPIVTQPPVQAPSPARPPPGAYDPRYAPPLSQQPQPPQQPPAQQQPYPPPAGYDNLRPTGGRPMPQPPAQPQQRLSYNDQRPQDGYQQMPPVQPPTKLQPTQPEPPRAFAPSPAPSQASAHSQPQTVIASRPSQHSLSSRAIKKIGLDDFNFLAVLGKGNFGKVMLAEEKASSNLYAIKVLKKEFIIENDEVESTQSEKRVFLAAAQERHPFLLGLHSCFQTETRVYFVMEYVSGGDLMLHIQKKQFTLRQAKFYACEVLLALQYFHSKGIIYRDLKLDNILLTLDGHVKVADYGLCKEDMWYGKTTSTFCGTPEFMAPEILLEQRYGRAVDWWAFGVLTYEMLLGQSPFRGDDEDEIFDAILEDEPLYPITMPRDAVSLLQRLLTRDPTRRLGAGEADAEDIKRHLFFKDVNFDDVYNKRIPPPYFPTIGNATDTSNFDQEFTREQPTLTPVHTQLSTQDQQEFAGFSWIAPWAAAQA</sequence>
<evidence type="ECO:0000256" key="11">
    <source>
        <dbReference type="ARBA" id="ARBA00022833"/>
    </source>
</evidence>
<comment type="catalytic activity">
    <reaction evidence="13">
        <text>L-threonyl-[protein] + ATP = O-phospho-L-threonyl-[protein] + ADP + H(+)</text>
        <dbReference type="Rhea" id="RHEA:46608"/>
        <dbReference type="Rhea" id="RHEA-COMP:11060"/>
        <dbReference type="Rhea" id="RHEA-COMP:11605"/>
        <dbReference type="ChEBI" id="CHEBI:15378"/>
        <dbReference type="ChEBI" id="CHEBI:30013"/>
        <dbReference type="ChEBI" id="CHEBI:30616"/>
        <dbReference type="ChEBI" id="CHEBI:61977"/>
        <dbReference type="ChEBI" id="CHEBI:456216"/>
        <dbReference type="EC" id="2.7.11.13"/>
    </reaction>
</comment>
<dbReference type="PROSITE" id="PS00479">
    <property type="entry name" value="ZF_DAG_PE_1"/>
    <property type="match status" value="1"/>
</dbReference>
<name>A0A1B9IE91_9TREE</name>
<dbReference type="InterPro" id="IPR017441">
    <property type="entry name" value="Protein_kinase_ATP_BS"/>
</dbReference>
<dbReference type="SUPFAM" id="SSF46585">
    <property type="entry name" value="HR1 repeat"/>
    <property type="match status" value="1"/>
</dbReference>
<dbReference type="GO" id="GO:0008270">
    <property type="term" value="F:zinc ion binding"/>
    <property type="evidence" value="ECO:0007669"/>
    <property type="project" value="UniProtKB-KW"/>
</dbReference>
<evidence type="ECO:0000256" key="13">
    <source>
        <dbReference type="ARBA" id="ARBA00047272"/>
    </source>
</evidence>
<evidence type="ECO:0000256" key="6">
    <source>
        <dbReference type="ARBA" id="ARBA00022723"/>
    </source>
</evidence>
<feature type="domain" description="REM-1" evidence="22">
    <location>
        <begin position="153"/>
        <end position="230"/>
    </location>
</feature>
<dbReference type="AlphaFoldDB" id="A0A1B9IE91"/>
<reference evidence="24" key="4">
    <citation type="submission" date="2024-02" db="EMBL/GenBank/DDBJ databases">
        <title>Comparative genomics of Cryptococcus and Kwoniella reveals pathogenesis evolution and contrasting modes of karyotype evolution via chromosome fusion or intercentromeric recombination.</title>
        <authorList>
            <person name="Coelho M.A."/>
            <person name="David-Palma M."/>
            <person name="Shea T."/>
            <person name="Bowers K."/>
            <person name="McGinley-Smith S."/>
            <person name="Mohammad A.W."/>
            <person name="Gnirke A."/>
            <person name="Yurkov A.M."/>
            <person name="Nowrousian M."/>
            <person name="Sun S."/>
            <person name="Cuomo C.A."/>
            <person name="Heitman J."/>
        </authorList>
    </citation>
    <scope>NUCLEOTIDE SEQUENCE</scope>
    <source>
        <strain evidence="24">CBS 10737</strain>
    </source>
</reference>
<dbReference type="PROSITE" id="PS50004">
    <property type="entry name" value="C2"/>
    <property type="match status" value="1"/>
</dbReference>
<evidence type="ECO:0000256" key="15">
    <source>
        <dbReference type="PROSITE-ProRule" id="PRU01207"/>
    </source>
</evidence>
<keyword evidence="25" id="KW-1185">Reference proteome</keyword>
<evidence type="ECO:0000313" key="23">
    <source>
        <dbReference type="EMBL" id="OCF53590.1"/>
    </source>
</evidence>
<keyword evidence="9" id="KW-0863">Zinc-finger</keyword>
<feature type="binding site" evidence="16">
    <location>
        <position position="808"/>
    </location>
    <ligand>
        <name>ATP</name>
        <dbReference type="ChEBI" id="CHEBI:30616"/>
    </ligand>
</feature>
<dbReference type="GeneID" id="30169264"/>
<feature type="region of interest" description="Disordered" evidence="17">
    <location>
        <begin position="377"/>
        <end position="403"/>
    </location>
</feature>
<evidence type="ECO:0000256" key="1">
    <source>
        <dbReference type="ARBA" id="ARBA00005490"/>
    </source>
</evidence>
<dbReference type="Pfam" id="PF02185">
    <property type="entry name" value="HR1"/>
    <property type="match status" value="2"/>
</dbReference>
<dbReference type="STRING" id="1296096.A0A1B9IE91"/>
<evidence type="ECO:0000256" key="14">
    <source>
        <dbReference type="ARBA" id="ARBA00047470"/>
    </source>
</evidence>
<feature type="domain" description="Protein kinase" evidence="19">
    <location>
        <begin position="779"/>
        <end position="1038"/>
    </location>
</feature>
<keyword evidence="4" id="KW-0597">Phosphoprotein</keyword>
<keyword evidence="5" id="KW-0808">Transferase</keyword>
<dbReference type="SMART" id="SM00220">
    <property type="entry name" value="S_TKc"/>
    <property type="match status" value="1"/>
</dbReference>
<dbReference type="CDD" id="cd11620">
    <property type="entry name" value="HR1_PKC-like_2_fungi"/>
    <property type="match status" value="1"/>
</dbReference>
<keyword evidence="6" id="KW-0479">Metal-binding</keyword>
<keyword evidence="8 16" id="KW-0547">Nucleotide-binding</keyword>
<keyword evidence="15" id="KW-0175">Coiled coil</keyword>
<feature type="compositionally biased region" description="Low complexity" evidence="17">
    <location>
        <begin position="744"/>
        <end position="754"/>
    </location>
</feature>
<dbReference type="SMART" id="SM00239">
    <property type="entry name" value="C2"/>
    <property type="match status" value="1"/>
</dbReference>
<dbReference type="InterPro" id="IPR000008">
    <property type="entry name" value="C2_dom"/>
</dbReference>
<dbReference type="Pfam" id="PF00130">
    <property type="entry name" value="C1_1"/>
    <property type="match status" value="2"/>
</dbReference>
<dbReference type="InterPro" id="IPR046349">
    <property type="entry name" value="C1-like_sf"/>
</dbReference>
<dbReference type="PROSITE" id="PS00107">
    <property type="entry name" value="PROTEIN_KINASE_ATP"/>
    <property type="match status" value="1"/>
</dbReference>
<keyword evidence="3" id="KW-0723">Serine/threonine-protein kinase</keyword>
<dbReference type="PROSITE" id="PS00108">
    <property type="entry name" value="PROTEIN_KINASE_ST"/>
    <property type="match status" value="1"/>
</dbReference>
<evidence type="ECO:0000256" key="8">
    <source>
        <dbReference type="ARBA" id="ARBA00022741"/>
    </source>
</evidence>
<dbReference type="InterPro" id="IPR036274">
    <property type="entry name" value="HR1_rpt_sf"/>
</dbReference>
<dbReference type="CDD" id="cd20822">
    <property type="entry name" value="C1_ScPKC1-like_rpt1"/>
    <property type="match status" value="1"/>
</dbReference>
<dbReference type="CDD" id="cd08689">
    <property type="entry name" value="C2_fungal_Pkc1p"/>
    <property type="match status" value="1"/>
</dbReference>
<dbReference type="InterPro" id="IPR037778">
    <property type="entry name" value="C2_fungal_PKC"/>
</dbReference>
<dbReference type="InterPro" id="IPR035892">
    <property type="entry name" value="C2_domain_sf"/>
</dbReference>
<evidence type="ECO:0000256" key="5">
    <source>
        <dbReference type="ARBA" id="ARBA00022679"/>
    </source>
</evidence>
<evidence type="ECO:0000313" key="25">
    <source>
        <dbReference type="Proteomes" id="UP000094020"/>
    </source>
</evidence>
<dbReference type="FunFam" id="3.30.200.20:FF:000103">
    <property type="entry name" value="Protein kinase C"/>
    <property type="match status" value="1"/>
</dbReference>
<evidence type="ECO:0000256" key="12">
    <source>
        <dbReference type="ARBA" id="ARBA00022840"/>
    </source>
</evidence>
<evidence type="ECO:0000256" key="2">
    <source>
        <dbReference type="ARBA" id="ARBA00012429"/>
    </source>
</evidence>
<dbReference type="KEGG" id="kpin:30169264"/>
<evidence type="ECO:0000256" key="7">
    <source>
        <dbReference type="ARBA" id="ARBA00022737"/>
    </source>
</evidence>
<dbReference type="PRINTS" id="PR00008">
    <property type="entry name" value="DAGPEDOMAIN"/>
</dbReference>
<dbReference type="CDD" id="cd05570">
    <property type="entry name" value="STKc_PKC"/>
    <property type="match status" value="1"/>
</dbReference>
<dbReference type="FunFam" id="1.10.510.10:FF:000101">
    <property type="entry name" value="Protein kinase C"/>
    <property type="match status" value="1"/>
</dbReference>
<evidence type="ECO:0000259" key="22">
    <source>
        <dbReference type="PROSITE" id="PS51860"/>
    </source>
</evidence>
<dbReference type="FunFam" id="3.30.60.20:FF:000034">
    <property type="entry name" value="Protein kinase C"/>
    <property type="match status" value="1"/>
</dbReference>
<dbReference type="FunFam" id="3.30.60.20:FF:000014">
    <property type="entry name" value="Protein kinase C"/>
    <property type="match status" value="1"/>
</dbReference>
<feature type="compositionally biased region" description="Pro residues" evidence="17">
    <location>
        <begin position="731"/>
        <end position="743"/>
    </location>
</feature>
<evidence type="ECO:0000256" key="3">
    <source>
        <dbReference type="ARBA" id="ARBA00022527"/>
    </source>
</evidence>
<gene>
    <name evidence="23" type="ORF">I206_00895</name>
    <name evidence="24" type="ORF">I206_100432</name>
</gene>
<evidence type="ECO:0000259" key="19">
    <source>
        <dbReference type="PROSITE" id="PS50011"/>
    </source>
</evidence>
<feature type="domain" description="Phorbol-ester/DAG-type" evidence="20">
    <location>
        <begin position="459"/>
        <end position="507"/>
    </location>
</feature>
<evidence type="ECO:0000256" key="9">
    <source>
        <dbReference type="ARBA" id="ARBA00022771"/>
    </source>
</evidence>
<dbReference type="PROSITE" id="PS51860">
    <property type="entry name" value="REM_1"/>
    <property type="match status" value="1"/>
</dbReference>
<feature type="region of interest" description="Disordered" evidence="17">
    <location>
        <begin position="597"/>
        <end position="764"/>
    </location>
</feature>
<proteinExistence type="inferred from homology"/>
<dbReference type="OrthoDB" id="63267at2759"/>
<keyword evidence="10 23" id="KW-0418">Kinase</keyword>
<evidence type="ECO:0000259" key="21">
    <source>
        <dbReference type="PROSITE" id="PS51285"/>
    </source>
</evidence>
<dbReference type="EC" id="2.7.11.13" evidence="2"/>
<dbReference type="SUPFAM" id="SSF57889">
    <property type="entry name" value="Cysteine-rich domain"/>
    <property type="match status" value="2"/>
</dbReference>
<feature type="compositionally biased region" description="Polar residues" evidence="17">
    <location>
        <begin position="755"/>
        <end position="764"/>
    </location>
</feature>
<dbReference type="Gene3D" id="2.60.40.150">
    <property type="entry name" value="C2 domain"/>
    <property type="match status" value="1"/>
</dbReference>
<keyword evidence="11" id="KW-0862">Zinc</keyword>
<dbReference type="InterPro" id="IPR000719">
    <property type="entry name" value="Prot_kinase_dom"/>
</dbReference>
<feature type="compositionally biased region" description="Low complexity" evidence="17">
    <location>
        <begin position="71"/>
        <end position="89"/>
    </location>
</feature>
<dbReference type="PANTHER" id="PTHR24351">
    <property type="entry name" value="RIBOSOMAL PROTEIN S6 KINASE"/>
    <property type="match status" value="1"/>
</dbReference>
<organism evidence="23">
    <name type="scientific">Kwoniella pini CBS 10737</name>
    <dbReference type="NCBI Taxonomy" id="1296096"/>
    <lineage>
        <taxon>Eukaryota</taxon>
        <taxon>Fungi</taxon>
        <taxon>Dikarya</taxon>
        <taxon>Basidiomycota</taxon>
        <taxon>Agaricomycotina</taxon>
        <taxon>Tremellomycetes</taxon>
        <taxon>Tremellales</taxon>
        <taxon>Cryptococcaceae</taxon>
        <taxon>Kwoniella</taxon>
    </lineage>
</organism>
<keyword evidence="7" id="KW-0677">Repeat</keyword>
<dbReference type="InterPro" id="IPR011009">
    <property type="entry name" value="Kinase-like_dom_sf"/>
</dbReference>
<dbReference type="GO" id="GO:0004697">
    <property type="term" value="F:diacylglycerol-dependent serine/threonine kinase activity"/>
    <property type="evidence" value="ECO:0007669"/>
    <property type="project" value="UniProtKB-EC"/>
</dbReference>
<evidence type="ECO:0000259" key="20">
    <source>
        <dbReference type="PROSITE" id="PS50081"/>
    </source>
</evidence>
<reference evidence="23" key="1">
    <citation type="submission" date="2013-07" db="EMBL/GenBank/DDBJ databases">
        <title>The Genome Sequence of Cryptococcus pinus CBS10737.</title>
        <authorList>
            <consortium name="The Broad Institute Genome Sequencing Platform"/>
            <person name="Cuomo C."/>
            <person name="Litvintseva A."/>
            <person name="Chen Y."/>
            <person name="Heitman J."/>
            <person name="Sun S."/>
            <person name="Springer D."/>
            <person name="Dromer F."/>
            <person name="Young S.K."/>
            <person name="Zeng Q."/>
            <person name="Gargeya S."/>
            <person name="Fitzgerald M."/>
            <person name="Abouelleil A."/>
            <person name="Alvarado L."/>
            <person name="Berlin A.M."/>
            <person name="Chapman S.B."/>
            <person name="Dewar J."/>
            <person name="Goldberg J."/>
            <person name="Griggs A."/>
            <person name="Gujja S."/>
            <person name="Hansen M."/>
            <person name="Howarth C."/>
            <person name="Imamovic A."/>
            <person name="Larimer J."/>
            <person name="McCowan C."/>
            <person name="Murphy C."/>
            <person name="Pearson M."/>
            <person name="Priest M."/>
            <person name="Roberts A."/>
            <person name="Saif S."/>
            <person name="Shea T."/>
            <person name="Sykes S."/>
            <person name="Wortman J."/>
            <person name="Nusbaum C."/>
            <person name="Birren B."/>
        </authorList>
    </citation>
    <scope>NUCLEOTIDE SEQUENCE [LARGE SCALE GENOMIC DNA]</scope>
    <source>
        <strain evidence="23">CBS 10737</strain>
    </source>
</reference>
<dbReference type="GO" id="GO:0005524">
    <property type="term" value="F:ATP binding"/>
    <property type="evidence" value="ECO:0007669"/>
    <property type="project" value="UniProtKB-UniRule"/>
</dbReference>
<protein>
    <recommendedName>
        <fullName evidence="2">protein kinase C</fullName>
        <ecNumber evidence="2">2.7.11.13</ecNumber>
    </recommendedName>
</protein>
<evidence type="ECO:0000256" key="10">
    <source>
        <dbReference type="ARBA" id="ARBA00022777"/>
    </source>
</evidence>
<dbReference type="InterPro" id="IPR011072">
    <property type="entry name" value="HR1_rho-bd"/>
</dbReference>
<dbReference type="InterPro" id="IPR008271">
    <property type="entry name" value="Ser/Thr_kinase_AS"/>
</dbReference>
<dbReference type="Pfam" id="PF00433">
    <property type="entry name" value="Pkinase_C"/>
    <property type="match status" value="1"/>
</dbReference>
<dbReference type="Gene3D" id="3.30.200.20">
    <property type="entry name" value="Phosphorylase Kinase, domain 1"/>
    <property type="match status" value="1"/>
</dbReference>
<dbReference type="Gene3D" id="1.10.510.10">
    <property type="entry name" value="Transferase(Phosphotransferase) domain 1"/>
    <property type="match status" value="1"/>
</dbReference>
<evidence type="ECO:0000256" key="4">
    <source>
        <dbReference type="ARBA" id="ARBA00022553"/>
    </source>
</evidence>
<comment type="catalytic activity">
    <reaction evidence="14">
        <text>L-seryl-[protein] + ATP = O-phospho-L-seryl-[protein] + ADP + H(+)</text>
        <dbReference type="Rhea" id="RHEA:17989"/>
        <dbReference type="Rhea" id="RHEA-COMP:9863"/>
        <dbReference type="Rhea" id="RHEA-COMP:11604"/>
        <dbReference type="ChEBI" id="CHEBI:15378"/>
        <dbReference type="ChEBI" id="CHEBI:29999"/>
        <dbReference type="ChEBI" id="CHEBI:30616"/>
        <dbReference type="ChEBI" id="CHEBI:83421"/>
        <dbReference type="ChEBI" id="CHEBI:456216"/>
        <dbReference type="EC" id="2.7.11.13"/>
    </reaction>
</comment>
<dbReference type="PROSITE" id="PS51285">
    <property type="entry name" value="AGC_KINASE_CTER"/>
    <property type="match status" value="1"/>
</dbReference>
<dbReference type="InterPro" id="IPR000961">
    <property type="entry name" value="AGC-kinase_C"/>
</dbReference>
<accession>A0A1B9IE91</accession>
<dbReference type="SMART" id="SM00109">
    <property type="entry name" value="C1"/>
    <property type="match status" value="2"/>
</dbReference>
<dbReference type="SUPFAM" id="SSF49562">
    <property type="entry name" value="C2 domain (Calcium/lipid-binding domain, CaLB)"/>
    <property type="match status" value="1"/>
</dbReference>
<dbReference type="EMBL" id="CP144519">
    <property type="protein sequence ID" value="WWC66529.1"/>
    <property type="molecule type" value="Genomic_DNA"/>
</dbReference>
<dbReference type="InterPro" id="IPR017892">
    <property type="entry name" value="Pkinase_C"/>
</dbReference>
<dbReference type="InterPro" id="IPR020454">
    <property type="entry name" value="DAG/PE-bd"/>
</dbReference>
<feature type="compositionally biased region" description="Pro residues" evidence="17">
    <location>
        <begin position="627"/>
        <end position="650"/>
    </location>
</feature>
<reference evidence="23" key="3">
    <citation type="submission" date="2016-07" db="EMBL/GenBank/DDBJ databases">
        <title>Evolution of pathogenesis and genome organization in the Tremellales.</title>
        <authorList>
            <person name="Cuomo C."/>
            <person name="Litvintseva A."/>
            <person name="Heitman J."/>
            <person name="Chen Y."/>
            <person name="Sun S."/>
            <person name="Springer D."/>
            <person name="Dromer F."/>
            <person name="Young S."/>
            <person name="Zeng Q."/>
            <person name="Chapman S."/>
            <person name="Gujja S."/>
            <person name="Saif S."/>
            <person name="Birren B."/>
        </authorList>
    </citation>
    <scope>NUCLEOTIDE SEQUENCE</scope>
    <source>
        <strain evidence="23">CBS 10737</strain>
    </source>
</reference>
<reference evidence="24" key="2">
    <citation type="submission" date="2013-07" db="EMBL/GenBank/DDBJ databases">
        <authorList>
            <consortium name="The Broad Institute Genome Sequencing Platform"/>
            <person name="Cuomo C."/>
            <person name="Litvintseva A."/>
            <person name="Chen Y."/>
            <person name="Heitman J."/>
            <person name="Sun S."/>
            <person name="Springer D."/>
            <person name="Dromer F."/>
            <person name="Young S.K."/>
            <person name="Zeng Q."/>
            <person name="Gargeya S."/>
            <person name="Fitzgerald M."/>
            <person name="Abouelleil A."/>
            <person name="Alvarado L."/>
            <person name="Berlin A.M."/>
            <person name="Chapman S.B."/>
            <person name="Dewar J."/>
            <person name="Goldberg J."/>
            <person name="Griggs A."/>
            <person name="Gujja S."/>
            <person name="Hansen M."/>
            <person name="Howarth C."/>
            <person name="Imamovic A."/>
            <person name="Larimer J."/>
            <person name="McCowan C."/>
            <person name="Murphy C."/>
            <person name="Pearson M."/>
            <person name="Priest M."/>
            <person name="Roberts A."/>
            <person name="Saif S."/>
            <person name="Shea T."/>
            <person name="Sykes S."/>
            <person name="Wortman J."/>
            <person name="Nusbaum C."/>
            <person name="Birren B."/>
        </authorList>
    </citation>
    <scope>NUCLEOTIDE SEQUENCE</scope>
    <source>
        <strain evidence="24">CBS 10737</strain>
    </source>
</reference>
<evidence type="ECO:0000313" key="24">
    <source>
        <dbReference type="EMBL" id="WWC66529.1"/>
    </source>
</evidence>
<dbReference type="SMART" id="SM00133">
    <property type="entry name" value="S_TK_X"/>
    <property type="match status" value="1"/>
</dbReference>
<feature type="region of interest" description="Disordered" evidence="17">
    <location>
        <begin position="70"/>
        <end position="148"/>
    </location>
</feature>
<evidence type="ECO:0000256" key="16">
    <source>
        <dbReference type="PROSITE-ProRule" id="PRU10141"/>
    </source>
</evidence>
<dbReference type="RefSeq" id="XP_019014809.1">
    <property type="nucleotide sequence ID" value="XM_019152671.1"/>
</dbReference>
<dbReference type="EMBL" id="KI894007">
    <property type="protein sequence ID" value="OCF53590.1"/>
    <property type="molecule type" value="Genomic_DNA"/>
</dbReference>
<evidence type="ECO:0000259" key="18">
    <source>
        <dbReference type="PROSITE" id="PS50004"/>
    </source>
</evidence>